<feature type="compositionally biased region" description="Polar residues" evidence="6">
    <location>
        <begin position="80"/>
        <end position="98"/>
    </location>
</feature>
<dbReference type="Proteomes" id="UP001596266">
    <property type="component" value="Unassembled WGS sequence"/>
</dbReference>
<sequence length="108" mass="11724">MAFIPGLVRPTQGRVIAGVCAGIARQTGVDANIVRLVAVAAVILGGASLWIYPLAWALMPDEGAAKAPIEDLFRQAKDWNSQRNLAQPPTDQQRTDVPTFNPYEEPRN</sequence>
<dbReference type="Pfam" id="PF04024">
    <property type="entry name" value="PspC"/>
    <property type="match status" value="1"/>
</dbReference>
<dbReference type="InterPro" id="IPR007168">
    <property type="entry name" value="Phageshock_PspC_N"/>
</dbReference>
<organism evidence="9 10">
    <name type="scientific">Luteococcus sanguinis</name>
    <dbReference type="NCBI Taxonomy" id="174038"/>
    <lineage>
        <taxon>Bacteria</taxon>
        <taxon>Bacillati</taxon>
        <taxon>Actinomycetota</taxon>
        <taxon>Actinomycetes</taxon>
        <taxon>Propionibacteriales</taxon>
        <taxon>Propionibacteriaceae</taxon>
        <taxon>Luteococcus</taxon>
    </lineage>
</organism>
<keyword evidence="5 7" id="KW-0472">Membrane</keyword>
<name>A0ABW1X113_9ACTN</name>
<keyword evidence="10" id="KW-1185">Reference proteome</keyword>
<evidence type="ECO:0000256" key="5">
    <source>
        <dbReference type="ARBA" id="ARBA00023136"/>
    </source>
</evidence>
<evidence type="ECO:0000256" key="2">
    <source>
        <dbReference type="ARBA" id="ARBA00022475"/>
    </source>
</evidence>
<evidence type="ECO:0000259" key="8">
    <source>
        <dbReference type="Pfam" id="PF04024"/>
    </source>
</evidence>
<keyword evidence="4 7" id="KW-1133">Transmembrane helix</keyword>
<accession>A0ABW1X113</accession>
<dbReference type="PANTHER" id="PTHR33885:SF3">
    <property type="entry name" value="PHAGE SHOCK PROTEIN C"/>
    <property type="match status" value="1"/>
</dbReference>
<keyword evidence="3 7" id="KW-0812">Transmembrane</keyword>
<reference evidence="10" key="1">
    <citation type="journal article" date="2019" name="Int. J. Syst. Evol. Microbiol.">
        <title>The Global Catalogue of Microorganisms (GCM) 10K type strain sequencing project: providing services to taxonomists for standard genome sequencing and annotation.</title>
        <authorList>
            <consortium name="The Broad Institute Genomics Platform"/>
            <consortium name="The Broad Institute Genome Sequencing Center for Infectious Disease"/>
            <person name="Wu L."/>
            <person name="Ma J."/>
        </authorList>
    </citation>
    <scope>NUCLEOTIDE SEQUENCE [LARGE SCALE GENOMIC DNA]</scope>
    <source>
        <strain evidence="10">CGMCC 1.15277</strain>
    </source>
</reference>
<feature type="transmembrane region" description="Helical" evidence="7">
    <location>
        <begin position="33"/>
        <end position="52"/>
    </location>
</feature>
<evidence type="ECO:0000313" key="10">
    <source>
        <dbReference type="Proteomes" id="UP001596266"/>
    </source>
</evidence>
<evidence type="ECO:0000256" key="4">
    <source>
        <dbReference type="ARBA" id="ARBA00022989"/>
    </source>
</evidence>
<evidence type="ECO:0000256" key="6">
    <source>
        <dbReference type="SAM" id="MobiDB-lite"/>
    </source>
</evidence>
<comment type="subcellular location">
    <subcellularLocation>
        <location evidence="1">Cell membrane</location>
        <topology evidence="1">Single-pass membrane protein</topology>
    </subcellularLocation>
</comment>
<evidence type="ECO:0000256" key="1">
    <source>
        <dbReference type="ARBA" id="ARBA00004162"/>
    </source>
</evidence>
<gene>
    <name evidence="9" type="ORF">ACFP57_04030</name>
</gene>
<keyword evidence="2" id="KW-1003">Cell membrane</keyword>
<dbReference type="RefSeq" id="WP_343885220.1">
    <property type="nucleotide sequence ID" value="NZ_BAAAKI010000004.1"/>
</dbReference>
<comment type="caution">
    <text evidence="9">The sequence shown here is derived from an EMBL/GenBank/DDBJ whole genome shotgun (WGS) entry which is preliminary data.</text>
</comment>
<dbReference type="PANTHER" id="PTHR33885">
    <property type="entry name" value="PHAGE SHOCK PROTEIN C"/>
    <property type="match status" value="1"/>
</dbReference>
<dbReference type="InterPro" id="IPR052027">
    <property type="entry name" value="PspC"/>
</dbReference>
<evidence type="ECO:0000256" key="3">
    <source>
        <dbReference type="ARBA" id="ARBA00022692"/>
    </source>
</evidence>
<evidence type="ECO:0000256" key="7">
    <source>
        <dbReference type="SAM" id="Phobius"/>
    </source>
</evidence>
<protein>
    <submittedName>
        <fullName evidence="9">PspC domain-containing protein</fullName>
    </submittedName>
</protein>
<feature type="region of interest" description="Disordered" evidence="6">
    <location>
        <begin position="80"/>
        <end position="108"/>
    </location>
</feature>
<evidence type="ECO:0000313" key="9">
    <source>
        <dbReference type="EMBL" id="MFC6396159.1"/>
    </source>
</evidence>
<feature type="domain" description="Phage shock protein PspC N-terminal" evidence="8">
    <location>
        <begin position="6"/>
        <end position="62"/>
    </location>
</feature>
<dbReference type="EMBL" id="JBHSUA010000009">
    <property type="protein sequence ID" value="MFC6396159.1"/>
    <property type="molecule type" value="Genomic_DNA"/>
</dbReference>
<proteinExistence type="predicted"/>